<evidence type="ECO:0000256" key="12">
    <source>
        <dbReference type="SAM" id="MobiDB-lite"/>
    </source>
</evidence>
<evidence type="ECO:0000256" key="2">
    <source>
        <dbReference type="ARBA" id="ARBA00004286"/>
    </source>
</evidence>
<dbReference type="InterPro" id="IPR024704">
    <property type="entry name" value="SMC"/>
</dbReference>
<dbReference type="GO" id="GO:0008278">
    <property type="term" value="C:cohesin complex"/>
    <property type="evidence" value="ECO:0007669"/>
    <property type="project" value="InterPro"/>
</dbReference>
<dbReference type="PANTHER" id="PTHR18937">
    <property type="entry name" value="STRUCTURAL MAINTENANCE OF CHROMOSOMES SMC FAMILY MEMBER"/>
    <property type="match status" value="1"/>
</dbReference>
<evidence type="ECO:0000256" key="3">
    <source>
        <dbReference type="ARBA" id="ARBA00005597"/>
    </source>
</evidence>
<evidence type="ECO:0000256" key="9">
    <source>
        <dbReference type="ARBA" id="ARBA00023306"/>
    </source>
</evidence>
<dbReference type="SUPFAM" id="SSF75553">
    <property type="entry name" value="Smc hinge domain"/>
    <property type="match status" value="1"/>
</dbReference>
<dbReference type="InterPro" id="IPR003395">
    <property type="entry name" value="RecF/RecN/SMC_N"/>
</dbReference>
<comment type="subcellular location">
    <subcellularLocation>
        <location evidence="2">Chromosome</location>
    </subcellularLocation>
    <subcellularLocation>
        <location evidence="1 10">Nucleus</location>
    </subcellularLocation>
</comment>
<organism evidence="14 15">
    <name type="scientific">Pichia kluyveri</name>
    <name type="common">Yeast</name>
    <dbReference type="NCBI Taxonomy" id="36015"/>
    <lineage>
        <taxon>Eukaryota</taxon>
        <taxon>Fungi</taxon>
        <taxon>Dikarya</taxon>
        <taxon>Ascomycota</taxon>
        <taxon>Saccharomycotina</taxon>
        <taxon>Pichiomycetes</taxon>
        <taxon>Pichiales</taxon>
        <taxon>Pichiaceae</taxon>
        <taxon>Pichia</taxon>
    </lineage>
</organism>
<dbReference type="Gene3D" id="3.40.50.300">
    <property type="entry name" value="P-loop containing nucleotide triphosphate hydrolases"/>
    <property type="match status" value="2"/>
</dbReference>
<evidence type="ECO:0000256" key="6">
    <source>
        <dbReference type="ARBA" id="ARBA00022776"/>
    </source>
</evidence>
<accession>A0AAV5R260</accession>
<dbReference type="GO" id="GO:0016887">
    <property type="term" value="F:ATP hydrolysis activity"/>
    <property type="evidence" value="ECO:0007669"/>
    <property type="project" value="InterPro"/>
</dbReference>
<dbReference type="GO" id="GO:0005634">
    <property type="term" value="C:nucleus"/>
    <property type="evidence" value="ECO:0007669"/>
    <property type="project" value="UniProtKB-SubCell"/>
</dbReference>
<proteinExistence type="inferred from homology"/>
<keyword evidence="7 11" id="KW-0175">Coiled coil</keyword>
<evidence type="ECO:0000256" key="8">
    <source>
        <dbReference type="ARBA" id="ARBA00023242"/>
    </source>
</evidence>
<keyword evidence="5" id="KW-0132">Cell division</keyword>
<keyword evidence="9" id="KW-0131">Cell cycle</keyword>
<feature type="domain" description="SMC hinge" evidence="13">
    <location>
        <begin position="549"/>
        <end position="665"/>
    </location>
</feature>
<keyword evidence="6" id="KW-0498">Mitosis</keyword>
<name>A0AAV5R260_PICKL</name>
<evidence type="ECO:0000256" key="11">
    <source>
        <dbReference type="SAM" id="Coils"/>
    </source>
</evidence>
<evidence type="ECO:0000256" key="7">
    <source>
        <dbReference type="ARBA" id="ARBA00023054"/>
    </source>
</evidence>
<keyword evidence="15" id="KW-1185">Reference proteome</keyword>
<sequence length="1244" mass="143807">MGKLVGLELCNFKSYKGKTQVGFGTAAFTSIIGPNGSGKSNMMDAISFVLGVRSNQLRSRNIKSLIYRGRINDEDDIEGGNDMDSNDENDIDSDNEIDNDSQNDDNQAYVIAIYEKDNKDILNLKRSINGNGSSSFSVNGVNVSVNQYLQILKEENILIKAKNFLVFQGDVEKVASQSPLDLTNMIENISGSINLKKQYETLRDEKEKCHDETSLKNSLRRNLKDDIKKLKLKCLESDQFVEKTKKLENLMITKYLSKLDYNERIGVKLNRDLNEKNEVLDDISNSLEIKMNEYKDFVQTQSDEHMSIKNYETKIENDESNLKSLKVSLIPLESEALQLKEKSDEFEERIKRLELESDEQLKVVQDNENILNKLNDAFKLFQESNMEENDDDENDENKTSSFSSNIELLTEYNELRNKFLSIAGNLEFEVNDLNEDKFTLNNKIDSLSSNQLLINARVNDLKSQKSIYQTKINQLENQLKSKQSSIKNFRKELNSLDSLRSSIKEKEYALNEELKAVLLRLNEINAVQRENKREKKLRETCSILKKLFPNVRGLLNDICKPKQKKYSVALAAILGKNFDSIIVDTLSTATECIEYMKEQRLGVASFIPLNTIKIQPLDSNLRNLSESAKPIIDVITYPSEFERVIQYVCGNSLVCDTIEIATSLRWGRNINVKLVTLDGALIHKSGLMTGGGIENFNTKWDKSELGSLNERKEELKLKIFEIHSKIPDDVKDRVLNDEINKLESQVPEINKNIDEMERKLRDLDTELEFENKVLNENDEAINNVKEEINEIDTKLESLNNELSVNQNKIYKSFCEKYSFKNIKEYEINYSSRVIKEANENSKFVKEIQRQENKLKFETERLDDYKLHIEKLVEDKNNYYESWKEVLQKVNELQSKIQSLQTELDQTKEKYKKLNEKAKKLLSKTTDMETIINNLKSEIKQTKKEINNIEEELESLKLKKKNLLVDAKMENVKIPLRSGSLDNLPLIDDNIEQDELSQEWDDLFNRLDINYSKLDDEYQEKCKLRIEQLSEELASIHPDIHAREHLEDAQEKFRQVESDFNEAKLAEKEIVEKFEKIRDERQDLFMKAFNHVSNNIDEVYKELTQSRSSPLGGSAYLTLEDEEEPFSYGIKYHIMPPLKRFRDMENLSGGEKTIGALALLFAIHSFHPSPFFVLDEVDAALDNANVDKIANYITKHRGPNFQFIVISLKNMLFERSDSLVGIYRDQNVNSSKILTLDLRGYAETV</sequence>
<dbReference type="InterPro" id="IPR027417">
    <property type="entry name" value="P-loop_NTPase"/>
</dbReference>
<comment type="similarity">
    <text evidence="3">Belongs to the SMC family. SMC1 subfamily.</text>
</comment>
<protein>
    <recommendedName>
        <fullName evidence="10">Structural maintenance of chromosomes protein</fullName>
    </recommendedName>
</protein>
<dbReference type="PANTHER" id="PTHR18937:SF12">
    <property type="entry name" value="STRUCTURAL MAINTENANCE OF CHROMOSOMES PROTEIN"/>
    <property type="match status" value="1"/>
</dbReference>
<dbReference type="InterPro" id="IPR010935">
    <property type="entry name" value="SMC_hinge"/>
</dbReference>
<dbReference type="Gene3D" id="3.30.70.1620">
    <property type="match status" value="1"/>
</dbReference>
<dbReference type="Gene3D" id="1.20.1060.20">
    <property type="match status" value="1"/>
</dbReference>
<evidence type="ECO:0000256" key="5">
    <source>
        <dbReference type="ARBA" id="ARBA00022618"/>
    </source>
</evidence>
<dbReference type="InterPro" id="IPR036277">
    <property type="entry name" value="SMC_hinge_sf"/>
</dbReference>
<dbReference type="Pfam" id="PF02463">
    <property type="entry name" value="SMC_N"/>
    <property type="match status" value="1"/>
</dbReference>
<dbReference type="AlphaFoldDB" id="A0AAV5R260"/>
<evidence type="ECO:0000256" key="10">
    <source>
        <dbReference type="PIRNR" id="PIRNR005719"/>
    </source>
</evidence>
<comment type="caution">
    <text evidence="14">The sequence shown here is derived from an EMBL/GenBank/DDBJ whole genome shotgun (WGS) entry which is preliminary data.</text>
</comment>
<dbReference type="Pfam" id="PF06470">
    <property type="entry name" value="SMC_hinge"/>
    <property type="match status" value="1"/>
</dbReference>
<dbReference type="PIRSF" id="PIRSF005719">
    <property type="entry name" value="SMC"/>
    <property type="match status" value="1"/>
</dbReference>
<dbReference type="Proteomes" id="UP001378960">
    <property type="component" value="Unassembled WGS sequence"/>
</dbReference>
<feature type="coiled-coil region" evidence="11">
    <location>
        <begin position="430"/>
        <end position="506"/>
    </location>
</feature>
<evidence type="ECO:0000256" key="1">
    <source>
        <dbReference type="ARBA" id="ARBA00004123"/>
    </source>
</evidence>
<dbReference type="GO" id="GO:0007062">
    <property type="term" value="P:sister chromatid cohesion"/>
    <property type="evidence" value="ECO:0007669"/>
    <property type="project" value="InterPro"/>
</dbReference>
<dbReference type="CDD" id="cd03275">
    <property type="entry name" value="ABC_SMC1_euk"/>
    <property type="match status" value="2"/>
</dbReference>
<dbReference type="GO" id="GO:0005524">
    <property type="term" value="F:ATP binding"/>
    <property type="evidence" value="ECO:0007669"/>
    <property type="project" value="InterPro"/>
</dbReference>
<dbReference type="InterPro" id="IPR028468">
    <property type="entry name" value="Smc1_ABC"/>
</dbReference>
<keyword evidence="8 10" id="KW-0539">Nucleus</keyword>
<dbReference type="SUPFAM" id="SSF52540">
    <property type="entry name" value="P-loop containing nucleoside triphosphate hydrolases"/>
    <property type="match status" value="2"/>
</dbReference>
<feature type="coiled-coil region" evidence="11">
    <location>
        <begin position="739"/>
        <end position="808"/>
    </location>
</feature>
<evidence type="ECO:0000313" key="15">
    <source>
        <dbReference type="Proteomes" id="UP001378960"/>
    </source>
</evidence>
<evidence type="ECO:0000259" key="13">
    <source>
        <dbReference type="SMART" id="SM00968"/>
    </source>
</evidence>
<feature type="region of interest" description="Disordered" evidence="12">
    <location>
        <begin position="76"/>
        <end position="103"/>
    </location>
</feature>
<dbReference type="GO" id="GO:0003677">
    <property type="term" value="F:DNA binding"/>
    <property type="evidence" value="ECO:0007669"/>
    <property type="project" value="TreeGrafter"/>
</dbReference>
<reference evidence="14 15" key="1">
    <citation type="journal article" date="2023" name="Elife">
        <title>Identification of key yeast species and microbe-microbe interactions impacting larval growth of Drosophila in the wild.</title>
        <authorList>
            <person name="Mure A."/>
            <person name="Sugiura Y."/>
            <person name="Maeda R."/>
            <person name="Honda K."/>
            <person name="Sakurai N."/>
            <person name="Takahashi Y."/>
            <person name="Watada M."/>
            <person name="Katoh T."/>
            <person name="Gotoh A."/>
            <person name="Gotoh Y."/>
            <person name="Taniguchi I."/>
            <person name="Nakamura K."/>
            <person name="Hayashi T."/>
            <person name="Katayama T."/>
            <person name="Uemura T."/>
            <person name="Hattori Y."/>
        </authorList>
    </citation>
    <scope>NUCLEOTIDE SEQUENCE [LARGE SCALE GENOMIC DNA]</scope>
    <source>
        <strain evidence="14 15">PK-24</strain>
    </source>
</reference>
<keyword evidence="4" id="KW-0158">Chromosome</keyword>
<dbReference type="GO" id="GO:0051301">
    <property type="term" value="P:cell division"/>
    <property type="evidence" value="ECO:0007669"/>
    <property type="project" value="UniProtKB-KW"/>
</dbReference>
<evidence type="ECO:0000313" key="14">
    <source>
        <dbReference type="EMBL" id="GMM45293.1"/>
    </source>
</evidence>
<gene>
    <name evidence="14" type="ORF">DAPK24_018680</name>
</gene>
<feature type="coiled-coil region" evidence="11">
    <location>
        <begin position="840"/>
        <end position="965"/>
    </location>
</feature>
<dbReference type="SMART" id="SM00968">
    <property type="entry name" value="SMC_hinge"/>
    <property type="match status" value="1"/>
</dbReference>
<feature type="coiled-coil region" evidence="11">
    <location>
        <begin position="308"/>
        <end position="363"/>
    </location>
</feature>
<dbReference type="GO" id="GO:0007059">
    <property type="term" value="P:chromosome segregation"/>
    <property type="evidence" value="ECO:0007669"/>
    <property type="project" value="UniProtKB-ARBA"/>
</dbReference>
<dbReference type="EMBL" id="BTGB01000002">
    <property type="protein sequence ID" value="GMM45293.1"/>
    <property type="molecule type" value="Genomic_DNA"/>
</dbReference>
<evidence type="ECO:0000256" key="4">
    <source>
        <dbReference type="ARBA" id="ARBA00022454"/>
    </source>
</evidence>